<evidence type="ECO:0000313" key="2">
    <source>
        <dbReference type="EMBL" id="SFA45445.1"/>
    </source>
</evidence>
<protein>
    <recommendedName>
        <fullName evidence="4">Colicin import membrane protein</fullName>
    </recommendedName>
</protein>
<proteinExistence type="predicted"/>
<dbReference type="AlphaFoldDB" id="A0A1I0T103"/>
<evidence type="ECO:0000313" key="3">
    <source>
        <dbReference type="Proteomes" id="UP000182054"/>
    </source>
</evidence>
<evidence type="ECO:0000256" key="1">
    <source>
        <dbReference type="SAM" id="MobiDB-lite"/>
    </source>
</evidence>
<dbReference type="RefSeq" id="WP_074921934.1">
    <property type="nucleotide sequence ID" value="NZ_FOJN01000003.1"/>
</dbReference>
<feature type="region of interest" description="Disordered" evidence="1">
    <location>
        <begin position="219"/>
        <end position="250"/>
    </location>
</feature>
<feature type="compositionally biased region" description="Low complexity" evidence="1">
    <location>
        <begin position="219"/>
        <end position="234"/>
    </location>
</feature>
<feature type="compositionally biased region" description="Basic and acidic residues" evidence="1">
    <location>
        <begin position="237"/>
        <end position="250"/>
    </location>
</feature>
<dbReference type="OrthoDB" id="4437213at2"/>
<dbReference type="EMBL" id="FOJN01000003">
    <property type="protein sequence ID" value="SFA45445.1"/>
    <property type="molecule type" value="Genomic_DNA"/>
</dbReference>
<accession>A0A1I0T103</accession>
<reference evidence="2 3" key="1">
    <citation type="submission" date="2016-10" db="EMBL/GenBank/DDBJ databases">
        <authorList>
            <person name="de Groot N.N."/>
        </authorList>
    </citation>
    <scope>NUCLEOTIDE SEQUENCE [LARGE SCALE GENOMIC DNA]</scope>
    <source>
        <strain evidence="2 3">DSM 44908</strain>
    </source>
</reference>
<organism evidence="2 3">
    <name type="scientific">Rhodococcoides kroppenstedtii</name>
    <dbReference type="NCBI Taxonomy" id="293050"/>
    <lineage>
        <taxon>Bacteria</taxon>
        <taxon>Bacillati</taxon>
        <taxon>Actinomycetota</taxon>
        <taxon>Actinomycetes</taxon>
        <taxon>Mycobacteriales</taxon>
        <taxon>Nocardiaceae</taxon>
        <taxon>Rhodococcoides</taxon>
    </lineage>
</organism>
<dbReference type="GeneID" id="85485116"/>
<dbReference type="Proteomes" id="UP000182054">
    <property type="component" value="Unassembled WGS sequence"/>
</dbReference>
<gene>
    <name evidence="2" type="ORF">SAMN05444374_103272</name>
</gene>
<name>A0A1I0T103_9NOCA</name>
<sequence>MSDEHQTLSRDTGMVLRTSLQVAMQVAEALARRREQNLRVAAAASDARARSLAARLAAERRSAEAFLQRANDRRWWATATDDQIVDVVRVAHTWKDTSPVADRAATSIKERLRLDKGVELPGLHDTVATAAVAAAVERELADRARHETVLDESGPDGAVADRDGAATPLEKPAVPLTSIDWDTPQRRAHTASTLTAAGIDGEAVDAHLLTDTANAAALDAASMRSPSAAPAATSGERSTDVDRSIDHGGR</sequence>
<evidence type="ECO:0008006" key="4">
    <source>
        <dbReference type="Google" id="ProtNLM"/>
    </source>
</evidence>